<name>A0A7K0CTT8_9ACTN</name>
<dbReference type="RefSeq" id="WP_153457970.1">
    <property type="nucleotide sequence ID" value="NZ_WEGJ01000084.1"/>
</dbReference>
<feature type="signal peptide" evidence="1">
    <location>
        <begin position="1"/>
        <end position="28"/>
    </location>
</feature>
<dbReference type="SUPFAM" id="SSF101898">
    <property type="entry name" value="NHL repeat"/>
    <property type="match status" value="1"/>
</dbReference>
<gene>
    <name evidence="2" type="ORF">SRB5_71000</name>
</gene>
<dbReference type="AlphaFoldDB" id="A0A7K0CTT8"/>
<dbReference type="Proteomes" id="UP000466345">
    <property type="component" value="Unassembled WGS sequence"/>
</dbReference>
<evidence type="ECO:0000313" key="2">
    <source>
        <dbReference type="EMBL" id="MQY16897.1"/>
    </source>
</evidence>
<sequence length="367" mass="38567">MLRALRRTAAAAGLALAAAAAATLPAAADDPVAWENVSPKAPDSVLYDIETAGGETWAVGITYDDVMRPLALRWDGTAWDSPANAIPDQGRLNDVAVAGPGDAWAVGAQYTGTEGTGTQVLQHWDGSAWSRVDVPDQGGSVDSSLSAVTVDDDGAVWVAGQAQINSKGNMRSYVLRRDPSGKWTETSGADAVGWINTLSVTPDGSLYAAAFEHVFRYDGKRWTASTPVLTGARYESVRVRAADDVWAVGLQQDGKLWRRPLIMHFDGTAWTQVATPPETGQVFDIAFDGKGFPVAVGESVDPAVSKTGTYILTPDTTGAFTHTESIDAAGSLYGAMTDSLGRVVAAGVTSDAPEPLLPYAYVGVRGY</sequence>
<dbReference type="EMBL" id="WEGJ01000084">
    <property type="protein sequence ID" value="MQY16897.1"/>
    <property type="molecule type" value="Genomic_DNA"/>
</dbReference>
<proteinExistence type="predicted"/>
<keyword evidence="1" id="KW-0732">Signal</keyword>
<keyword evidence="3" id="KW-1185">Reference proteome</keyword>
<dbReference type="OrthoDB" id="3454650at2"/>
<organism evidence="2 3">
    <name type="scientific">Streptomyces smaragdinus</name>
    <dbReference type="NCBI Taxonomy" id="2585196"/>
    <lineage>
        <taxon>Bacteria</taxon>
        <taxon>Bacillati</taxon>
        <taxon>Actinomycetota</taxon>
        <taxon>Actinomycetes</taxon>
        <taxon>Kitasatosporales</taxon>
        <taxon>Streptomycetaceae</taxon>
        <taxon>Streptomyces</taxon>
    </lineage>
</organism>
<accession>A0A7K0CTT8</accession>
<comment type="caution">
    <text evidence="2">The sequence shown here is derived from an EMBL/GenBank/DDBJ whole genome shotgun (WGS) entry which is preliminary data.</text>
</comment>
<evidence type="ECO:0000313" key="3">
    <source>
        <dbReference type="Proteomes" id="UP000466345"/>
    </source>
</evidence>
<evidence type="ECO:0000256" key="1">
    <source>
        <dbReference type="SAM" id="SignalP"/>
    </source>
</evidence>
<reference evidence="2 3" key="1">
    <citation type="submission" date="2019-10" db="EMBL/GenBank/DDBJ databases">
        <title>Streptomyces smaragdinus sp. nov. and Streptomyces fabii sp. nov., isolated from the gut of fungus growing-termite Macrotermes natalensis.</title>
        <authorList>
            <person name="Schwitalla J."/>
            <person name="Benndorf R."/>
            <person name="Martin K."/>
            <person name="De Beer W."/>
            <person name="Kaster A.-K."/>
            <person name="Vollmers J."/>
            <person name="Poulsen M."/>
            <person name="Beemelmanns C."/>
        </authorList>
    </citation>
    <scope>NUCLEOTIDE SEQUENCE [LARGE SCALE GENOMIC DNA]</scope>
    <source>
        <strain evidence="2 3">RB5</strain>
    </source>
</reference>
<protein>
    <submittedName>
        <fullName evidence="2">Uncharacterized protein</fullName>
    </submittedName>
</protein>
<feature type="chain" id="PRO_5029744675" evidence="1">
    <location>
        <begin position="29"/>
        <end position="367"/>
    </location>
</feature>